<keyword evidence="6" id="KW-0547">Nucleotide-binding</keyword>
<accession>A0ABS6UHH4</accession>
<dbReference type="PANTHER" id="PTHR47788:SF1">
    <property type="entry name" value="A-ADDING TRNA NUCLEOTIDYLTRANSFERASE"/>
    <property type="match status" value="1"/>
</dbReference>
<evidence type="ECO:0000313" key="11">
    <source>
        <dbReference type="EMBL" id="MBW0131707.1"/>
    </source>
</evidence>
<evidence type="ECO:0000256" key="2">
    <source>
        <dbReference type="ARBA" id="ARBA00007265"/>
    </source>
</evidence>
<evidence type="ECO:0000313" key="12">
    <source>
        <dbReference type="Proteomes" id="UP000694300"/>
    </source>
</evidence>
<dbReference type="InterPro" id="IPR052390">
    <property type="entry name" value="tRNA_nt/polyA_polymerase"/>
</dbReference>
<comment type="cofactor">
    <cofactor evidence="1">
        <name>Mg(2+)</name>
        <dbReference type="ChEBI" id="CHEBI:18420"/>
    </cofactor>
</comment>
<name>A0ABS6UHH4_9PSEU</name>
<evidence type="ECO:0000256" key="9">
    <source>
        <dbReference type="PROSITE-ProRule" id="PRU00703"/>
    </source>
</evidence>
<keyword evidence="5" id="KW-0479">Metal-binding</keyword>
<dbReference type="InterPro" id="IPR000644">
    <property type="entry name" value="CBS_dom"/>
</dbReference>
<keyword evidence="8" id="KW-0694">RNA-binding</keyword>
<comment type="caution">
    <text evidence="11">The sequence shown here is derived from an EMBL/GenBank/DDBJ whole genome shotgun (WGS) entry which is preliminary data.</text>
</comment>
<gene>
    <name evidence="11" type="ORF">I4I82_29115</name>
</gene>
<dbReference type="RefSeq" id="WP_218591949.1">
    <property type="nucleotide sequence ID" value="NZ_JADQDF010000001.1"/>
</dbReference>
<evidence type="ECO:0000256" key="5">
    <source>
        <dbReference type="ARBA" id="ARBA00022723"/>
    </source>
</evidence>
<keyword evidence="3" id="KW-0819">tRNA processing</keyword>
<evidence type="ECO:0000256" key="6">
    <source>
        <dbReference type="ARBA" id="ARBA00022741"/>
    </source>
</evidence>
<sequence length="119" mass="12632">MTAPVLSARAHWPVARAAALMLRSGFTALPVVDEQDRLLGLVTEGDVLADRLLTGGRMRHSVSEVMTVDVLTAPPQLDLAALTRRLVAGGRRVVPVVEHGRLVGIVTRHDLLGTAPDGS</sequence>
<keyword evidence="4" id="KW-0808">Transferase</keyword>
<dbReference type="Proteomes" id="UP000694300">
    <property type="component" value="Unassembled WGS sequence"/>
</dbReference>
<dbReference type="Pfam" id="PF00571">
    <property type="entry name" value="CBS"/>
    <property type="match status" value="2"/>
</dbReference>
<comment type="similarity">
    <text evidence="2">Belongs to the tRNA nucleotidyltransferase/poly(A) polymerase family.</text>
</comment>
<protein>
    <submittedName>
        <fullName evidence="11">CBS domain-containing protein</fullName>
    </submittedName>
</protein>
<keyword evidence="7" id="KW-0460">Magnesium</keyword>
<feature type="domain" description="CBS" evidence="10">
    <location>
        <begin position="66"/>
        <end position="119"/>
    </location>
</feature>
<keyword evidence="12" id="KW-1185">Reference proteome</keyword>
<keyword evidence="4" id="KW-0548">Nucleotidyltransferase</keyword>
<evidence type="ECO:0000256" key="8">
    <source>
        <dbReference type="ARBA" id="ARBA00022884"/>
    </source>
</evidence>
<evidence type="ECO:0000259" key="10">
    <source>
        <dbReference type="PROSITE" id="PS51371"/>
    </source>
</evidence>
<reference evidence="11 12" key="1">
    <citation type="submission" date="2020-11" db="EMBL/GenBank/DDBJ databases">
        <title>Pseudonocardia abyssalis sp. nov. and Pseudonocardia oceani sp. nov., description and phylogenomic analysis of two novel actinomycetes isolated from the deep Southern Ocean.</title>
        <authorList>
            <person name="Parra J."/>
        </authorList>
    </citation>
    <scope>NUCLEOTIDE SEQUENCE [LARGE SCALE GENOMIC DNA]</scope>
    <source>
        <strain evidence="12">KRD185</strain>
    </source>
</reference>
<dbReference type="PROSITE" id="PS51371">
    <property type="entry name" value="CBS"/>
    <property type="match status" value="2"/>
</dbReference>
<proteinExistence type="inferred from homology"/>
<feature type="domain" description="CBS" evidence="10">
    <location>
        <begin position="1"/>
        <end position="58"/>
    </location>
</feature>
<keyword evidence="9" id="KW-0129">CBS domain</keyword>
<evidence type="ECO:0000256" key="7">
    <source>
        <dbReference type="ARBA" id="ARBA00022842"/>
    </source>
</evidence>
<evidence type="ECO:0000256" key="4">
    <source>
        <dbReference type="ARBA" id="ARBA00022695"/>
    </source>
</evidence>
<dbReference type="PANTHER" id="PTHR47788">
    <property type="entry name" value="POLYA POLYMERASE"/>
    <property type="match status" value="1"/>
</dbReference>
<dbReference type="SMART" id="SM00116">
    <property type="entry name" value="CBS"/>
    <property type="match status" value="2"/>
</dbReference>
<evidence type="ECO:0000256" key="3">
    <source>
        <dbReference type="ARBA" id="ARBA00022694"/>
    </source>
</evidence>
<organism evidence="11 12">
    <name type="scientific">Pseudonocardia oceani</name>
    <dbReference type="NCBI Taxonomy" id="2792013"/>
    <lineage>
        <taxon>Bacteria</taxon>
        <taxon>Bacillati</taxon>
        <taxon>Actinomycetota</taxon>
        <taxon>Actinomycetes</taxon>
        <taxon>Pseudonocardiales</taxon>
        <taxon>Pseudonocardiaceae</taxon>
        <taxon>Pseudonocardia</taxon>
    </lineage>
</organism>
<evidence type="ECO:0000256" key="1">
    <source>
        <dbReference type="ARBA" id="ARBA00001946"/>
    </source>
</evidence>
<dbReference type="EMBL" id="JADQDF010000001">
    <property type="protein sequence ID" value="MBW0131707.1"/>
    <property type="molecule type" value="Genomic_DNA"/>
</dbReference>